<evidence type="ECO:0000313" key="8">
    <source>
        <dbReference type="Proteomes" id="UP000245720"/>
    </source>
</evidence>
<dbReference type="Gene3D" id="1.10.1740.10">
    <property type="match status" value="1"/>
</dbReference>
<feature type="domain" description="RNA polymerase sigma factor 70 region 4 type 2" evidence="6">
    <location>
        <begin position="126"/>
        <end position="177"/>
    </location>
</feature>
<dbReference type="InterPro" id="IPR013325">
    <property type="entry name" value="RNA_pol_sigma_r2"/>
</dbReference>
<dbReference type="InterPro" id="IPR013324">
    <property type="entry name" value="RNA_pol_sigma_r3/r4-like"/>
</dbReference>
<dbReference type="InterPro" id="IPR013249">
    <property type="entry name" value="RNA_pol_sigma70_r4_t2"/>
</dbReference>
<evidence type="ECO:0000259" key="6">
    <source>
        <dbReference type="Pfam" id="PF08281"/>
    </source>
</evidence>
<dbReference type="InterPro" id="IPR039425">
    <property type="entry name" value="RNA_pol_sigma-70-like"/>
</dbReference>
<dbReference type="Pfam" id="PF08281">
    <property type="entry name" value="Sigma70_r4_2"/>
    <property type="match status" value="1"/>
</dbReference>
<dbReference type="SUPFAM" id="SSF88946">
    <property type="entry name" value="Sigma2 domain of RNA polymerase sigma factors"/>
    <property type="match status" value="1"/>
</dbReference>
<comment type="caution">
    <text evidence="7">The sequence shown here is derived from an EMBL/GenBank/DDBJ whole genome shotgun (WGS) entry which is preliminary data.</text>
</comment>
<dbReference type="Proteomes" id="UP000245720">
    <property type="component" value="Unassembled WGS sequence"/>
</dbReference>
<dbReference type="CDD" id="cd06171">
    <property type="entry name" value="Sigma70_r4"/>
    <property type="match status" value="1"/>
</dbReference>
<keyword evidence="3" id="KW-0731">Sigma factor</keyword>
<dbReference type="PANTHER" id="PTHR43133">
    <property type="entry name" value="RNA POLYMERASE ECF-TYPE SIGMA FACTO"/>
    <property type="match status" value="1"/>
</dbReference>
<dbReference type="SUPFAM" id="SSF88659">
    <property type="entry name" value="Sigma3 and sigma4 domains of RNA polymerase sigma factors"/>
    <property type="match status" value="1"/>
</dbReference>
<dbReference type="RefSeq" id="WP_181380212.1">
    <property type="nucleotide sequence ID" value="NZ_QGDI01000002.1"/>
</dbReference>
<reference evidence="7 8" key="1">
    <citation type="submission" date="2018-05" db="EMBL/GenBank/DDBJ databases">
        <title>The Hungate 1000. A catalogue of reference genomes from the rumen microbiome.</title>
        <authorList>
            <person name="Kelly W."/>
        </authorList>
    </citation>
    <scope>NUCLEOTIDE SEQUENCE [LARGE SCALE GENOMIC DNA]</scope>
    <source>
        <strain evidence="7 8">SAb67</strain>
    </source>
</reference>
<dbReference type="InterPro" id="IPR036388">
    <property type="entry name" value="WH-like_DNA-bd_sf"/>
</dbReference>
<dbReference type="Gene3D" id="1.10.10.10">
    <property type="entry name" value="Winged helix-like DNA-binding domain superfamily/Winged helix DNA-binding domain"/>
    <property type="match status" value="1"/>
</dbReference>
<keyword evidence="4" id="KW-0238">DNA-binding</keyword>
<keyword evidence="2" id="KW-0805">Transcription regulation</keyword>
<dbReference type="GO" id="GO:0003677">
    <property type="term" value="F:DNA binding"/>
    <property type="evidence" value="ECO:0007669"/>
    <property type="project" value="UniProtKB-KW"/>
</dbReference>
<proteinExistence type="inferred from homology"/>
<evidence type="ECO:0000256" key="5">
    <source>
        <dbReference type="ARBA" id="ARBA00023163"/>
    </source>
</evidence>
<sequence length="188" mass="21009">MTGNEYCALHRQSADKAYNALFENYCDYVYAIVFNKLRSTASREDIEECVSDIFADIFFGYDLNSSYNGDMKGYVGTVAKRRAINAYHSLTARSGHFSGESDDYLAAVSSDSDIEADHDKQETRTLLLRTINELGEPDSTIILQKYYYDRTSGEIAELLSMKASAVRMRAARALDKLKTSLSAVGITL</sequence>
<dbReference type="GO" id="GO:0016987">
    <property type="term" value="F:sigma factor activity"/>
    <property type="evidence" value="ECO:0007669"/>
    <property type="project" value="UniProtKB-KW"/>
</dbReference>
<evidence type="ECO:0000256" key="4">
    <source>
        <dbReference type="ARBA" id="ARBA00023125"/>
    </source>
</evidence>
<evidence type="ECO:0000256" key="3">
    <source>
        <dbReference type="ARBA" id="ARBA00023082"/>
    </source>
</evidence>
<dbReference type="GO" id="GO:0006352">
    <property type="term" value="P:DNA-templated transcription initiation"/>
    <property type="evidence" value="ECO:0007669"/>
    <property type="project" value="InterPro"/>
</dbReference>
<dbReference type="PANTHER" id="PTHR43133:SF8">
    <property type="entry name" value="RNA POLYMERASE SIGMA FACTOR HI_1459-RELATED"/>
    <property type="match status" value="1"/>
</dbReference>
<dbReference type="NCBIfam" id="TIGR02937">
    <property type="entry name" value="sigma70-ECF"/>
    <property type="match status" value="1"/>
</dbReference>
<organism evidence="7 8">
    <name type="scientific">Ruminococcus flavefaciens</name>
    <dbReference type="NCBI Taxonomy" id="1265"/>
    <lineage>
        <taxon>Bacteria</taxon>
        <taxon>Bacillati</taxon>
        <taxon>Bacillota</taxon>
        <taxon>Clostridia</taxon>
        <taxon>Eubacteriales</taxon>
        <taxon>Oscillospiraceae</taxon>
        <taxon>Ruminococcus</taxon>
    </lineage>
</organism>
<comment type="similarity">
    <text evidence="1">Belongs to the sigma-70 factor family. ECF subfamily.</text>
</comment>
<evidence type="ECO:0000256" key="2">
    <source>
        <dbReference type="ARBA" id="ARBA00023015"/>
    </source>
</evidence>
<dbReference type="InterPro" id="IPR014284">
    <property type="entry name" value="RNA_pol_sigma-70_dom"/>
</dbReference>
<keyword evidence="5" id="KW-0804">Transcription</keyword>
<dbReference type="EMBL" id="QGDI01000002">
    <property type="protein sequence ID" value="PWJ14511.1"/>
    <property type="molecule type" value="Genomic_DNA"/>
</dbReference>
<evidence type="ECO:0000313" key="7">
    <source>
        <dbReference type="EMBL" id="PWJ14511.1"/>
    </source>
</evidence>
<accession>A0A315Y276</accession>
<dbReference type="AlphaFoldDB" id="A0A315Y276"/>
<evidence type="ECO:0000256" key="1">
    <source>
        <dbReference type="ARBA" id="ARBA00010641"/>
    </source>
</evidence>
<protein>
    <submittedName>
        <fullName evidence="7">RNA polymerase sigma-70 factor (ECF subfamily)</fullName>
    </submittedName>
</protein>
<name>A0A315Y276_RUMFL</name>
<gene>
    <name evidence="7" type="ORF">IE37_00495</name>
</gene>